<dbReference type="GO" id="GO:0005829">
    <property type="term" value="C:cytosol"/>
    <property type="evidence" value="ECO:0007669"/>
    <property type="project" value="TreeGrafter"/>
</dbReference>
<reference evidence="6 7" key="1">
    <citation type="submission" date="2016-10" db="EMBL/GenBank/DDBJ databases">
        <authorList>
            <person name="Varghese N."/>
            <person name="Submissions S."/>
        </authorList>
    </citation>
    <scope>NUCLEOTIDE SEQUENCE [LARGE SCALE GENOMIC DNA]</scope>
    <source>
        <strain evidence="6 7">DSM 16525</strain>
    </source>
</reference>
<evidence type="ECO:0000313" key="8">
    <source>
        <dbReference type="Proteomes" id="UP000321514"/>
    </source>
</evidence>
<evidence type="ECO:0000256" key="1">
    <source>
        <dbReference type="ARBA" id="ARBA00009275"/>
    </source>
</evidence>
<feature type="binding site" evidence="4">
    <location>
        <position position="95"/>
    </location>
    <ligand>
        <name>a divalent metal cation</name>
        <dbReference type="ChEBI" id="CHEBI:60240"/>
        <label>1</label>
    </ligand>
</feature>
<evidence type="ECO:0000256" key="4">
    <source>
        <dbReference type="PIRSR" id="PIRSR005902-1"/>
    </source>
</evidence>
<dbReference type="STRING" id="1334629.MFUL124B02_17560"/>
<dbReference type="PANTHER" id="PTHR46124">
    <property type="entry name" value="D-AMINOACYL-TRNA DEACYLASE"/>
    <property type="match status" value="1"/>
</dbReference>
<dbReference type="InterPro" id="IPR015991">
    <property type="entry name" value="TatD/YcfH-like"/>
</dbReference>
<dbReference type="InterPro" id="IPR001130">
    <property type="entry name" value="TatD-like"/>
</dbReference>
<evidence type="ECO:0000313" key="7">
    <source>
        <dbReference type="Proteomes" id="UP000183760"/>
    </source>
</evidence>
<evidence type="ECO:0000313" key="6">
    <source>
        <dbReference type="EMBL" id="SEU33529.1"/>
    </source>
</evidence>
<evidence type="ECO:0000256" key="2">
    <source>
        <dbReference type="ARBA" id="ARBA00022723"/>
    </source>
</evidence>
<organism evidence="5 8">
    <name type="scientific">Myxococcus fulvus</name>
    <dbReference type="NCBI Taxonomy" id="33"/>
    <lineage>
        <taxon>Bacteria</taxon>
        <taxon>Pseudomonadati</taxon>
        <taxon>Myxococcota</taxon>
        <taxon>Myxococcia</taxon>
        <taxon>Myxococcales</taxon>
        <taxon>Cystobacterineae</taxon>
        <taxon>Myxococcaceae</taxon>
        <taxon>Myxococcus</taxon>
    </lineage>
</organism>
<sequence length="258" mass="28312">MRLVDAHCHLEVKDFADAAPVLERARAAGLIHAIVVGQFRGPGEWGNALELAAAHPEFLSPTLGIHPHEAARATEDDLATLERTCARPEVRAVGEAGLDYYYDHSPREAQARIFRHQCELAVKLGKPLVVHVRDAHEDCDAILGEVGVSKGVIHCFTGDTDAARRYLDRGFYLSLSGVITYKKTEALQDAVRFAPLDRLMVETDSPYLAPVPHRGRKNEPSHVVETARKLAELKGVTLETVTEVTTANAAALFNLNLR</sequence>
<dbReference type="Pfam" id="PF01026">
    <property type="entry name" value="TatD_DNase"/>
    <property type="match status" value="1"/>
</dbReference>
<feature type="binding site" evidence="4">
    <location>
        <position position="9"/>
    </location>
    <ligand>
        <name>a divalent metal cation</name>
        <dbReference type="ChEBI" id="CHEBI:60240"/>
        <label>1</label>
    </ligand>
</feature>
<gene>
    <name evidence="5" type="ORF">MFU01_46890</name>
    <name evidence="6" type="ORF">SAMN05443572_109305</name>
</gene>
<dbReference type="GO" id="GO:0046872">
    <property type="term" value="F:metal ion binding"/>
    <property type="evidence" value="ECO:0007669"/>
    <property type="project" value="UniProtKB-KW"/>
</dbReference>
<dbReference type="EMBL" id="FOIB01000009">
    <property type="protein sequence ID" value="SEU33529.1"/>
    <property type="molecule type" value="Genomic_DNA"/>
</dbReference>
<name>A0A511T819_MYXFU</name>
<dbReference type="EMBL" id="BJXR01000034">
    <property type="protein sequence ID" value="GEN09652.1"/>
    <property type="molecule type" value="Genomic_DNA"/>
</dbReference>
<dbReference type="AlphaFoldDB" id="A0A511T819"/>
<keyword evidence="7" id="KW-1185">Reference proteome</keyword>
<dbReference type="Proteomes" id="UP000183760">
    <property type="component" value="Unassembled WGS sequence"/>
</dbReference>
<feature type="binding site" evidence="4">
    <location>
        <position position="7"/>
    </location>
    <ligand>
        <name>a divalent metal cation</name>
        <dbReference type="ChEBI" id="CHEBI:60240"/>
        <label>1</label>
    </ligand>
</feature>
<dbReference type="Gene3D" id="3.20.20.140">
    <property type="entry name" value="Metal-dependent hydrolases"/>
    <property type="match status" value="1"/>
</dbReference>
<evidence type="ECO:0000313" key="5">
    <source>
        <dbReference type="EMBL" id="GEN09652.1"/>
    </source>
</evidence>
<dbReference type="RefSeq" id="WP_074957577.1">
    <property type="nucleotide sequence ID" value="NZ_BJXR01000034.1"/>
</dbReference>
<dbReference type="Proteomes" id="UP000321514">
    <property type="component" value="Unassembled WGS sequence"/>
</dbReference>
<proteinExistence type="inferred from homology"/>
<dbReference type="SUPFAM" id="SSF51556">
    <property type="entry name" value="Metallo-dependent hydrolases"/>
    <property type="match status" value="1"/>
</dbReference>
<dbReference type="InterPro" id="IPR032466">
    <property type="entry name" value="Metal_Hydrolase"/>
</dbReference>
<keyword evidence="2 4" id="KW-0479">Metal-binding</keyword>
<dbReference type="GO" id="GO:0004536">
    <property type="term" value="F:DNA nuclease activity"/>
    <property type="evidence" value="ECO:0007669"/>
    <property type="project" value="InterPro"/>
</dbReference>
<dbReference type="FunFam" id="3.20.20.140:FF:000005">
    <property type="entry name" value="TatD family hydrolase"/>
    <property type="match status" value="1"/>
</dbReference>
<feature type="binding site" evidence="4">
    <location>
        <position position="154"/>
    </location>
    <ligand>
        <name>a divalent metal cation</name>
        <dbReference type="ChEBI" id="CHEBI:60240"/>
        <label>2</label>
    </ligand>
</feature>
<feature type="binding site" evidence="4">
    <location>
        <position position="204"/>
    </location>
    <ligand>
        <name>a divalent metal cation</name>
        <dbReference type="ChEBI" id="CHEBI:60240"/>
        <label>1</label>
    </ligand>
</feature>
<dbReference type="CDD" id="cd01310">
    <property type="entry name" value="TatD_DNAse"/>
    <property type="match status" value="1"/>
</dbReference>
<dbReference type="PIRSF" id="PIRSF005902">
    <property type="entry name" value="DNase_TatD"/>
    <property type="match status" value="1"/>
</dbReference>
<dbReference type="OrthoDB" id="9810005at2"/>
<feature type="binding site" evidence="4">
    <location>
        <position position="131"/>
    </location>
    <ligand>
        <name>a divalent metal cation</name>
        <dbReference type="ChEBI" id="CHEBI:60240"/>
        <label>2</label>
    </ligand>
</feature>
<accession>A0A511T819</accession>
<dbReference type="InterPro" id="IPR018228">
    <property type="entry name" value="DNase_TatD-rel_CS"/>
</dbReference>
<reference evidence="5 8" key="2">
    <citation type="submission" date="2019-07" db="EMBL/GenBank/DDBJ databases">
        <title>Whole genome shotgun sequence of Myxococcus fulvus NBRC 100333.</title>
        <authorList>
            <person name="Hosoyama A."/>
            <person name="Uohara A."/>
            <person name="Ohji S."/>
            <person name="Ichikawa N."/>
        </authorList>
    </citation>
    <scope>NUCLEOTIDE SEQUENCE [LARGE SCALE GENOMIC DNA]</scope>
    <source>
        <strain evidence="5 8">NBRC 100333</strain>
    </source>
</reference>
<comment type="caution">
    <text evidence="5">The sequence shown here is derived from an EMBL/GenBank/DDBJ whole genome shotgun (WGS) entry which is preliminary data.</text>
</comment>
<evidence type="ECO:0000256" key="3">
    <source>
        <dbReference type="ARBA" id="ARBA00022801"/>
    </source>
</evidence>
<comment type="similarity">
    <text evidence="1">Belongs to the metallo-dependent hydrolases superfamily. TatD-type hydrolase family.</text>
</comment>
<keyword evidence="3" id="KW-0378">Hydrolase</keyword>
<dbReference type="PANTHER" id="PTHR46124:SF2">
    <property type="entry name" value="D-AMINOACYL-TRNA DEACYLASE"/>
    <property type="match status" value="1"/>
</dbReference>
<dbReference type="GO" id="GO:0016788">
    <property type="term" value="F:hydrolase activity, acting on ester bonds"/>
    <property type="evidence" value="ECO:0007669"/>
    <property type="project" value="InterPro"/>
</dbReference>
<dbReference type="NCBIfam" id="TIGR00010">
    <property type="entry name" value="YchF/TatD family DNA exonuclease"/>
    <property type="match status" value="1"/>
</dbReference>
<protein>
    <submittedName>
        <fullName evidence="6">TatD DNase family protein</fullName>
    </submittedName>
    <submittedName>
        <fullName evidence="5">TatD-related deoxyribonuclease</fullName>
    </submittedName>
</protein>
<dbReference type="PROSITE" id="PS01090">
    <property type="entry name" value="TATD_2"/>
    <property type="match status" value="1"/>
</dbReference>